<dbReference type="PANTHER" id="PTHR13864">
    <property type="entry name" value="T-CELL ACUTE LYMPHOCYTIC LEUKEMIA/STEM CELL LEUKEMIA-RELATED"/>
    <property type="match status" value="1"/>
</dbReference>
<keyword evidence="3" id="KW-0804">Transcription</keyword>
<reference evidence="7" key="1">
    <citation type="submission" date="2025-08" db="UniProtKB">
        <authorList>
            <consortium name="RefSeq"/>
        </authorList>
    </citation>
    <scope>IDENTIFICATION</scope>
    <source>
        <tissue evidence="7">Tentacle</tissue>
    </source>
</reference>
<keyword evidence="6" id="KW-1185">Reference proteome</keyword>
<evidence type="ECO:0000313" key="7">
    <source>
        <dbReference type="RefSeq" id="XP_031550007.1"/>
    </source>
</evidence>
<feature type="compositionally biased region" description="Low complexity" evidence="4">
    <location>
        <begin position="1"/>
        <end position="15"/>
    </location>
</feature>
<evidence type="ECO:0000256" key="1">
    <source>
        <dbReference type="ARBA" id="ARBA00023015"/>
    </source>
</evidence>
<dbReference type="Gene3D" id="4.10.280.10">
    <property type="entry name" value="Helix-loop-helix DNA-binding domain"/>
    <property type="match status" value="1"/>
</dbReference>
<dbReference type="GeneID" id="116287469"/>
<keyword evidence="2" id="KW-0238">DNA-binding</keyword>
<proteinExistence type="predicted"/>
<dbReference type="RefSeq" id="XP_031550007.1">
    <property type="nucleotide sequence ID" value="XM_031694147.1"/>
</dbReference>
<evidence type="ECO:0000256" key="3">
    <source>
        <dbReference type="ARBA" id="ARBA00023163"/>
    </source>
</evidence>
<dbReference type="PROSITE" id="PS50888">
    <property type="entry name" value="BHLH"/>
    <property type="match status" value="1"/>
</dbReference>
<organism evidence="6 7">
    <name type="scientific">Actinia tenebrosa</name>
    <name type="common">Australian red waratah sea anemone</name>
    <dbReference type="NCBI Taxonomy" id="6105"/>
    <lineage>
        <taxon>Eukaryota</taxon>
        <taxon>Metazoa</taxon>
        <taxon>Cnidaria</taxon>
        <taxon>Anthozoa</taxon>
        <taxon>Hexacorallia</taxon>
        <taxon>Actiniaria</taxon>
        <taxon>Actiniidae</taxon>
        <taxon>Actinia</taxon>
    </lineage>
</organism>
<evidence type="ECO:0000313" key="6">
    <source>
        <dbReference type="Proteomes" id="UP000515163"/>
    </source>
</evidence>
<sequence>MLNTSRPMMSPSRKSPTTKESQWSDKNNTSNAGTVCPANRATVKRSGSREESYQDGSVHRRLFTNSRERWRQYQVNMAFAELRKLLPTYPTDKKLSKHEILRTTMKYIRFLDKLLHDLEGNEERSDYNGTEFNGCDSAFVSKSNSSSLELNLENASDDVMASEMDLTNPHDRQILSRTETSTKTSKNTYPV</sequence>
<dbReference type="OrthoDB" id="10069510at2759"/>
<dbReference type="InParanoid" id="A0A6P8HBE5"/>
<feature type="domain" description="BHLH" evidence="5">
    <location>
        <begin position="59"/>
        <end position="111"/>
    </location>
</feature>
<dbReference type="Pfam" id="PF00010">
    <property type="entry name" value="HLH"/>
    <property type="match status" value="1"/>
</dbReference>
<protein>
    <submittedName>
        <fullName evidence="7">T-cell acute lymphocytic leukemia protein 1-like</fullName>
    </submittedName>
</protein>
<dbReference type="AlphaFoldDB" id="A0A6P8HBE5"/>
<feature type="region of interest" description="Disordered" evidence="4">
    <location>
        <begin position="166"/>
        <end position="191"/>
    </location>
</feature>
<dbReference type="SUPFAM" id="SSF47459">
    <property type="entry name" value="HLH, helix-loop-helix DNA-binding domain"/>
    <property type="match status" value="1"/>
</dbReference>
<feature type="region of interest" description="Disordered" evidence="4">
    <location>
        <begin position="1"/>
        <end position="58"/>
    </location>
</feature>
<evidence type="ECO:0000256" key="2">
    <source>
        <dbReference type="ARBA" id="ARBA00023125"/>
    </source>
</evidence>
<gene>
    <name evidence="7" type="primary">LOC116287469</name>
</gene>
<evidence type="ECO:0000259" key="5">
    <source>
        <dbReference type="PROSITE" id="PS50888"/>
    </source>
</evidence>
<dbReference type="Proteomes" id="UP000515163">
    <property type="component" value="Unplaced"/>
</dbReference>
<feature type="compositionally biased region" description="Polar residues" evidence="4">
    <location>
        <begin position="175"/>
        <end position="191"/>
    </location>
</feature>
<keyword evidence="1" id="KW-0805">Transcription regulation</keyword>
<dbReference type="PANTHER" id="PTHR13864:SF15">
    <property type="entry name" value="T-CELL ACUTE LYMPHOCYTIC LEUKEMIA PROTEIN 1 HOMOLOG-RELATED"/>
    <property type="match status" value="1"/>
</dbReference>
<dbReference type="KEGG" id="aten:116287469"/>
<feature type="compositionally biased region" description="Polar residues" evidence="4">
    <location>
        <begin position="19"/>
        <end position="33"/>
    </location>
</feature>
<dbReference type="CDD" id="cd11413">
    <property type="entry name" value="bHLH_TS_TAL_LYL"/>
    <property type="match status" value="1"/>
</dbReference>
<dbReference type="GO" id="GO:0046983">
    <property type="term" value="F:protein dimerization activity"/>
    <property type="evidence" value="ECO:0007669"/>
    <property type="project" value="InterPro"/>
</dbReference>
<dbReference type="InterPro" id="IPR036638">
    <property type="entry name" value="HLH_DNA-bd_sf"/>
</dbReference>
<dbReference type="FunFam" id="4.10.280.10:FF:000015">
    <property type="entry name" value="T-cell acute lymphocytic leukemia 1"/>
    <property type="match status" value="1"/>
</dbReference>
<dbReference type="SMART" id="SM00353">
    <property type="entry name" value="HLH"/>
    <property type="match status" value="1"/>
</dbReference>
<name>A0A6P8HBE5_ACTTE</name>
<evidence type="ECO:0000256" key="4">
    <source>
        <dbReference type="SAM" id="MobiDB-lite"/>
    </source>
</evidence>
<dbReference type="GO" id="GO:0000981">
    <property type="term" value="F:DNA-binding transcription factor activity, RNA polymerase II-specific"/>
    <property type="evidence" value="ECO:0007669"/>
    <property type="project" value="InterPro"/>
</dbReference>
<dbReference type="GO" id="GO:0000978">
    <property type="term" value="F:RNA polymerase II cis-regulatory region sequence-specific DNA binding"/>
    <property type="evidence" value="ECO:0007669"/>
    <property type="project" value="TreeGrafter"/>
</dbReference>
<dbReference type="InterPro" id="IPR011598">
    <property type="entry name" value="bHLH_dom"/>
</dbReference>
<accession>A0A6P8HBE5</accession>
<dbReference type="InterPro" id="IPR040238">
    <property type="entry name" value="TAL-like"/>
</dbReference>